<feature type="binding site" evidence="7">
    <location>
        <position position="305"/>
    </location>
    <ligand>
        <name>Na(+)</name>
        <dbReference type="ChEBI" id="CHEBI:29101"/>
        <label>1</label>
    </ligand>
</feature>
<keyword evidence="2" id="KW-0813">Transport</keyword>
<feature type="compositionally biased region" description="Low complexity" evidence="9">
    <location>
        <begin position="631"/>
        <end position="660"/>
    </location>
</feature>
<comment type="subcellular location">
    <subcellularLocation>
        <location evidence="1">Membrane</location>
        <topology evidence="1">Multi-pass membrane protein</topology>
    </subcellularLocation>
</comment>
<feature type="transmembrane region" description="Helical" evidence="10">
    <location>
        <begin position="513"/>
        <end position="532"/>
    </location>
</feature>
<keyword evidence="7" id="KW-0479">Metal-binding</keyword>
<comment type="caution">
    <text evidence="11">The sequence shown here is derived from an EMBL/GenBank/DDBJ whole genome shotgun (WGS) entry which is preliminary data.</text>
</comment>
<accession>A0AA36DHE0</accession>
<gene>
    <name evidence="11" type="ORF">MSPICULIGERA_LOCUS25154</name>
</gene>
<feature type="binding site" evidence="7">
    <location>
        <position position="402"/>
    </location>
    <ligand>
        <name>Na(+)</name>
        <dbReference type="ChEBI" id="CHEBI:29101"/>
        <label>1</label>
    </ligand>
</feature>
<dbReference type="AlphaFoldDB" id="A0AA36DHE0"/>
<feature type="binding site" evidence="7">
    <location>
        <position position="42"/>
    </location>
    <ligand>
        <name>Na(+)</name>
        <dbReference type="ChEBI" id="CHEBI:29101"/>
        <label>1</label>
    </ligand>
</feature>
<feature type="binding site" evidence="7">
    <location>
        <position position="39"/>
    </location>
    <ligand>
        <name>Na(+)</name>
        <dbReference type="ChEBI" id="CHEBI:29101"/>
        <label>1</label>
    </ligand>
</feature>
<name>A0AA36DHE0_9BILA</name>
<dbReference type="PROSITE" id="PS50267">
    <property type="entry name" value="NA_NEUROTRAN_SYMP_3"/>
    <property type="match status" value="1"/>
</dbReference>
<evidence type="ECO:0000256" key="5">
    <source>
        <dbReference type="ARBA" id="ARBA00022989"/>
    </source>
</evidence>
<dbReference type="Pfam" id="PF00209">
    <property type="entry name" value="SNF"/>
    <property type="match status" value="1"/>
</dbReference>
<evidence type="ECO:0000313" key="11">
    <source>
        <dbReference type="EMBL" id="CAJ0587177.1"/>
    </source>
</evidence>
<evidence type="ECO:0000313" key="12">
    <source>
        <dbReference type="Proteomes" id="UP001177023"/>
    </source>
</evidence>
<evidence type="ECO:0000256" key="6">
    <source>
        <dbReference type="ARBA" id="ARBA00023136"/>
    </source>
</evidence>
<feature type="transmembrane region" description="Helical" evidence="10">
    <location>
        <begin position="224"/>
        <end position="243"/>
    </location>
</feature>
<feature type="disulfide bond" evidence="8">
    <location>
        <begin position="146"/>
        <end position="155"/>
    </location>
</feature>
<evidence type="ECO:0000256" key="1">
    <source>
        <dbReference type="ARBA" id="ARBA00004141"/>
    </source>
</evidence>
<evidence type="ECO:0000256" key="10">
    <source>
        <dbReference type="SAM" id="Phobius"/>
    </source>
</evidence>
<dbReference type="GO" id="GO:0005332">
    <property type="term" value="F:gamma-aminobutyric acid:sodium:chloride symporter activity"/>
    <property type="evidence" value="ECO:0007669"/>
    <property type="project" value="TreeGrafter"/>
</dbReference>
<keyword evidence="12" id="KW-1185">Reference proteome</keyword>
<dbReference type="PRINTS" id="PR00176">
    <property type="entry name" value="NANEUSMPORT"/>
</dbReference>
<evidence type="ECO:0000256" key="9">
    <source>
        <dbReference type="SAM" id="MobiDB-lite"/>
    </source>
</evidence>
<dbReference type="EMBL" id="CATQJA010002709">
    <property type="protein sequence ID" value="CAJ0587177.1"/>
    <property type="molecule type" value="Genomic_DNA"/>
</dbReference>
<evidence type="ECO:0000256" key="3">
    <source>
        <dbReference type="ARBA" id="ARBA00022692"/>
    </source>
</evidence>
<evidence type="ECO:0000256" key="7">
    <source>
        <dbReference type="PIRSR" id="PIRSR600175-1"/>
    </source>
</evidence>
<feature type="transmembrane region" description="Helical" evidence="10">
    <location>
        <begin position="62"/>
        <end position="84"/>
    </location>
</feature>
<feature type="transmembrane region" description="Helical" evidence="10">
    <location>
        <begin position="430"/>
        <end position="458"/>
    </location>
</feature>
<feature type="non-terminal residue" evidence="11">
    <location>
        <position position="660"/>
    </location>
</feature>
<feature type="transmembrane region" description="Helical" evidence="10">
    <location>
        <begin position="331"/>
        <end position="355"/>
    </location>
</feature>
<dbReference type="SUPFAM" id="SSF161070">
    <property type="entry name" value="SNF-like"/>
    <property type="match status" value="1"/>
</dbReference>
<reference evidence="11" key="1">
    <citation type="submission" date="2023-06" db="EMBL/GenBank/DDBJ databases">
        <authorList>
            <person name="Delattre M."/>
        </authorList>
    </citation>
    <scope>NUCLEOTIDE SEQUENCE</scope>
    <source>
        <strain evidence="11">AF72</strain>
    </source>
</reference>
<proteinExistence type="predicted"/>
<organism evidence="11 12">
    <name type="scientific">Mesorhabditis spiculigera</name>
    <dbReference type="NCBI Taxonomy" id="96644"/>
    <lineage>
        <taxon>Eukaryota</taxon>
        <taxon>Metazoa</taxon>
        <taxon>Ecdysozoa</taxon>
        <taxon>Nematoda</taxon>
        <taxon>Chromadorea</taxon>
        <taxon>Rhabditida</taxon>
        <taxon>Rhabditina</taxon>
        <taxon>Rhabditomorpha</taxon>
        <taxon>Rhabditoidea</taxon>
        <taxon>Rhabditidae</taxon>
        <taxon>Mesorhabditinae</taxon>
        <taxon>Mesorhabditis</taxon>
    </lineage>
</organism>
<keyword evidence="8" id="KW-1015">Disulfide bond</keyword>
<keyword evidence="5 10" id="KW-1133">Transmembrane helix</keyword>
<feature type="transmembrane region" description="Helical" evidence="10">
    <location>
        <begin position="249"/>
        <end position="271"/>
    </location>
</feature>
<dbReference type="InterPro" id="IPR000175">
    <property type="entry name" value="Na/ntran_symport"/>
</dbReference>
<feature type="transmembrane region" description="Helical" evidence="10">
    <location>
        <begin position="31"/>
        <end position="50"/>
    </location>
</feature>
<dbReference type="InterPro" id="IPR037272">
    <property type="entry name" value="SNS_sf"/>
</dbReference>
<sequence length="660" mass="73968">MSDRSKSLKNVESGEDADDDAQGRERFGSRWAYLMTAVGYSVGLGNIWRFPAIAYKNGGGAFLIPYFTCTVLFGMPLFYLEAFVGQYTQTGVNHIFYKYMPAMQGLGWAMTFLSQQVNVYYLVVVGWSVIYLSDLITGRSHYWTECGNPWNTPDCLFPVSGYGNCTPPQHGQPFVTQNDVCFYGLDALNASRRLRVPTEEYYEEYVLLRSKNIGDGLFEMNWKLFFAMVFIWTLCGLIVWKGVKMMGKIAYVTTLLPYIIVGIFFVHGFFLPGMEKGLSKFLIPSLDKIFELSTWKEAVHHTCLSITIGTGGVQAMGSYNPRRHNSFRDSWLVVGADAFMSIVGGIAVFTTLGYLSVLSGKEIEDLSTAHFGLTFVTYPEAMSQMTFPWLWAFLFFFMMLLLGVSTVIVDMQTIIAALVENWGWLKEREWLARVGVVLALLAGSTISCTKAGCYFVTLMDECCGGVALGLIILLELILVCHIYDRWGNHRDDLKAIFGGPNGLFGTWFGKSGLLYWLSWKFLAPVFCLVIIYNAGQFPSMTYGGRTPREDNIEDVNNPYNPHKYEYPPMANLFGYIWGNLCLLFILGFGAYNVYRASQDGDWRNAFTVHPSHPSYARLYGNTDAATEQERASLASKSSPAASPEGTESQSQSQSKSTAAR</sequence>
<evidence type="ECO:0008006" key="13">
    <source>
        <dbReference type="Google" id="ProtNLM"/>
    </source>
</evidence>
<feature type="region of interest" description="Disordered" evidence="9">
    <location>
        <begin position="624"/>
        <end position="660"/>
    </location>
</feature>
<keyword evidence="6 10" id="KW-0472">Membrane</keyword>
<protein>
    <recommendedName>
        <fullName evidence="13">Transporter</fullName>
    </recommendedName>
</protein>
<feature type="transmembrane region" description="Helical" evidence="10">
    <location>
        <begin position="572"/>
        <end position="594"/>
    </location>
</feature>
<keyword evidence="4" id="KW-0769">Symport</keyword>
<feature type="transmembrane region" description="Helical" evidence="10">
    <location>
        <begin position="464"/>
        <end position="483"/>
    </location>
</feature>
<keyword evidence="7" id="KW-0915">Sodium</keyword>
<feature type="binding site" evidence="7">
    <location>
        <position position="46"/>
    </location>
    <ligand>
        <name>Na(+)</name>
        <dbReference type="ChEBI" id="CHEBI:29101"/>
        <label>1</label>
    </ligand>
</feature>
<dbReference type="GO" id="GO:0046872">
    <property type="term" value="F:metal ion binding"/>
    <property type="evidence" value="ECO:0007669"/>
    <property type="project" value="UniProtKB-KW"/>
</dbReference>
<evidence type="ECO:0000256" key="4">
    <source>
        <dbReference type="ARBA" id="ARBA00022847"/>
    </source>
</evidence>
<feature type="transmembrane region" description="Helical" evidence="10">
    <location>
        <begin position="389"/>
        <end position="409"/>
    </location>
</feature>
<evidence type="ECO:0000256" key="2">
    <source>
        <dbReference type="ARBA" id="ARBA00022448"/>
    </source>
</evidence>
<dbReference type="Proteomes" id="UP001177023">
    <property type="component" value="Unassembled WGS sequence"/>
</dbReference>
<dbReference type="GO" id="GO:0005886">
    <property type="term" value="C:plasma membrane"/>
    <property type="evidence" value="ECO:0007669"/>
    <property type="project" value="TreeGrafter"/>
</dbReference>
<feature type="region of interest" description="Disordered" evidence="9">
    <location>
        <begin position="1"/>
        <end position="22"/>
    </location>
</feature>
<evidence type="ECO:0000256" key="8">
    <source>
        <dbReference type="PIRSR" id="PIRSR600175-2"/>
    </source>
</evidence>
<dbReference type="GO" id="GO:0043005">
    <property type="term" value="C:neuron projection"/>
    <property type="evidence" value="ECO:0007669"/>
    <property type="project" value="TreeGrafter"/>
</dbReference>
<dbReference type="PANTHER" id="PTHR11616:SF326">
    <property type="entry name" value="SODIUM-DEPENDENT TRANSPORTER SNF-5"/>
    <property type="match status" value="1"/>
</dbReference>
<keyword evidence="3 10" id="KW-0812">Transmembrane</keyword>
<dbReference type="PANTHER" id="PTHR11616">
    <property type="entry name" value="SODIUM/CHLORIDE DEPENDENT TRANSPORTER"/>
    <property type="match status" value="1"/>
</dbReference>
<dbReference type="CDD" id="cd10324">
    <property type="entry name" value="SLC6sbd"/>
    <property type="match status" value="1"/>
</dbReference>